<feature type="region of interest" description="Disordered" evidence="1">
    <location>
        <begin position="18"/>
        <end position="44"/>
    </location>
</feature>
<dbReference type="Proteomes" id="UP000481033">
    <property type="component" value="Unassembled WGS sequence"/>
</dbReference>
<sequence>MGIKFKISQRLGKNWFPLPRGTVREGSGKLAPTVETPPPSAPPLRKAELFRIHQRKSVRMMTLFRVNREVDRREPKPVTWGPSEFPKPPWLGPGGRPRTQPIGLSSIALNRGYGRVD</sequence>
<dbReference type="EMBL" id="QXHD01000004">
    <property type="protein sequence ID" value="NEZ60826.1"/>
    <property type="molecule type" value="Genomic_DNA"/>
</dbReference>
<gene>
    <name evidence="2" type="ORF">DXZ20_35360</name>
</gene>
<name>A0A6M0RXE9_9CYAN</name>
<evidence type="ECO:0000313" key="3">
    <source>
        <dbReference type="Proteomes" id="UP000481033"/>
    </source>
</evidence>
<accession>A0A6M0RXE9</accession>
<comment type="caution">
    <text evidence="2">The sequence shown here is derived from an EMBL/GenBank/DDBJ whole genome shotgun (WGS) entry which is preliminary data.</text>
</comment>
<dbReference type="AlphaFoldDB" id="A0A6M0RXE9"/>
<proteinExistence type="predicted"/>
<keyword evidence="3" id="KW-1185">Reference proteome</keyword>
<organism evidence="2 3">
    <name type="scientific">Adonisia turfae CCMR0081</name>
    <dbReference type="NCBI Taxonomy" id="2292702"/>
    <lineage>
        <taxon>Bacteria</taxon>
        <taxon>Bacillati</taxon>
        <taxon>Cyanobacteriota</taxon>
        <taxon>Adonisia</taxon>
        <taxon>Adonisia turfae</taxon>
    </lineage>
</organism>
<evidence type="ECO:0000313" key="2">
    <source>
        <dbReference type="EMBL" id="NEZ60826.1"/>
    </source>
</evidence>
<reference evidence="2 3" key="1">
    <citation type="journal article" date="2020" name="Microb. Ecol.">
        <title>Ecogenomics of the Marine Benthic Filamentous Cyanobacterium Adonisia.</title>
        <authorList>
            <person name="Walter J.M."/>
            <person name="Coutinho F.H."/>
            <person name="Leomil L."/>
            <person name="Hargreaves P.I."/>
            <person name="Campeao M.E."/>
            <person name="Vieira V.V."/>
            <person name="Silva B.S."/>
            <person name="Fistarol G.O."/>
            <person name="Salomon P.S."/>
            <person name="Sawabe T."/>
            <person name="Mino S."/>
            <person name="Hosokawa M."/>
            <person name="Miyashita H."/>
            <person name="Maruyama F."/>
            <person name="van Verk M.C."/>
            <person name="Dutilh B.E."/>
            <person name="Thompson C.C."/>
            <person name="Thompson F.L."/>
        </authorList>
    </citation>
    <scope>NUCLEOTIDE SEQUENCE [LARGE SCALE GENOMIC DNA]</scope>
    <source>
        <strain evidence="2 3">CCMR0081</strain>
    </source>
</reference>
<evidence type="ECO:0000256" key="1">
    <source>
        <dbReference type="SAM" id="MobiDB-lite"/>
    </source>
</evidence>
<feature type="region of interest" description="Disordered" evidence="1">
    <location>
        <begin position="72"/>
        <end position="117"/>
    </location>
</feature>
<protein>
    <submittedName>
        <fullName evidence="2">Uncharacterized protein</fullName>
    </submittedName>
</protein>